<dbReference type="EMBL" id="BMKS01000003">
    <property type="protein sequence ID" value="GGG25215.1"/>
    <property type="molecule type" value="Genomic_DNA"/>
</dbReference>
<gene>
    <name evidence="4" type="primary">ooxA</name>
    <name evidence="4" type="ORF">GCM10010964_11540</name>
</gene>
<dbReference type="Gene3D" id="3.50.50.60">
    <property type="entry name" value="FAD/NAD(P)-binding domain"/>
    <property type="match status" value="1"/>
</dbReference>
<protein>
    <submittedName>
        <fullName evidence="4">(2Fe-2S)-binding protein</fullName>
    </submittedName>
</protein>
<dbReference type="PANTHER" id="PTHR42949:SF3">
    <property type="entry name" value="ANAEROBIC GLYCEROL-3-PHOSPHATE DEHYDROGENASE SUBUNIT B"/>
    <property type="match status" value="1"/>
</dbReference>
<dbReference type="SUPFAM" id="SSF51905">
    <property type="entry name" value="FAD/NAD(P)-binding domain"/>
    <property type="match status" value="1"/>
</dbReference>
<dbReference type="Proteomes" id="UP000597507">
    <property type="component" value="Unassembled WGS sequence"/>
</dbReference>
<dbReference type="PANTHER" id="PTHR42949">
    <property type="entry name" value="ANAEROBIC GLYCEROL-3-PHOSPHATE DEHYDROGENASE SUBUNIT B"/>
    <property type="match status" value="1"/>
</dbReference>
<evidence type="ECO:0000259" key="3">
    <source>
        <dbReference type="Pfam" id="PF07992"/>
    </source>
</evidence>
<dbReference type="AlphaFoldDB" id="A0A8J2Z912"/>
<feature type="domain" description="FAD/NAD(P)-binding" evidence="3">
    <location>
        <begin position="8"/>
        <end position="131"/>
    </location>
</feature>
<comment type="caution">
    <text evidence="4">The sequence shown here is derived from an EMBL/GenBank/DDBJ whole genome shotgun (WGS) entry which is preliminary data.</text>
</comment>
<evidence type="ECO:0000313" key="5">
    <source>
        <dbReference type="Proteomes" id="UP000597507"/>
    </source>
</evidence>
<keyword evidence="1" id="KW-0560">Oxidoreductase</keyword>
<dbReference type="InterPro" id="IPR017224">
    <property type="entry name" value="Opine_Oxase_asu/HCN_bsu"/>
</dbReference>
<dbReference type="Pfam" id="PF07992">
    <property type="entry name" value="Pyr_redox_2"/>
    <property type="match status" value="1"/>
</dbReference>
<reference evidence="4 5" key="1">
    <citation type="journal article" date="2014" name="Int. J. Syst. Evol. Microbiol.">
        <title>Complete genome sequence of Corynebacterium casei LMG S-19264T (=DSM 44701T), isolated from a smear-ripened cheese.</title>
        <authorList>
            <consortium name="US DOE Joint Genome Institute (JGI-PGF)"/>
            <person name="Walter F."/>
            <person name="Albersmeier A."/>
            <person name="Kalinowski J."/>
            <person name="Ruckert C."/>
        </authorList>
    </citation>
    <scope>NUCLEOTIDE SEQUENCE [LARGE SCALE GENOMIC DNA]</scope>
    <source>
        <strain evidence="4 5">CGMCC 1.16330</strain>
    </source>
</reference>
<organism evidence="4 5">
    <name type="scientific">Caldovatus sediminis</name>
    <dbReference type="NCBI Taxonomy" id="2041189"/>
    <lineage>
        <taxon>Bacteria</taxon>
        <taxon>Pseudomonadati</taxon>
        <taxon>Pseudomonadota</taxon>
        <taxon>Alphaproteobacteria</taxon>
        <taxon>Acetobacterales</taxon>
        <taxon>Roseomonadaceae</taxon>
        <taxon>Caldovatus</taxon>
    </lineage>
</organism>
<proteinExistence type="predicted"/>
<dbReference type="RefSeq" id="WP_188899066.1">
    <property type="nucleotide sequence ID" value="NZ_BMKS01000003.1"/>
</dbReference>
<dbReference type="PRINTS" id="PR00469">
    <property type="entry name" value="PNDRDTASEII"/>
</dbReference>
<evidence type="ECO:0000313" key="4">
    <source>
        <dbReference type="EMBL" id="GGG25215.1"/>
    </source>
</evidence>
<sequence>MTPREERFDLVVVGAGPAGLSAATEAARLGLSTVVLDEQPSPGGQVWRAVERAAADAPLAAALGAEGRAGAARVAAFRGSGAAYRPETQVWQVERDGRVMASCAGIASVLRGERVLLAVGALERPVPIPGWTLPGVMTVGAAQILLKTSGALPDPGVWVAGQGPLVWLYCAQVLALGGRVAGVLDTAPPGAWRAAARHPAAVATAWRSVAEGLAWRRAVARAGIPVHRGVEAVEALGEGGRIARLRWRGADGARREAPARGLLLHEGVVPNVHAALSLGCAHAWDDAQACFRPVLDPFGRSSEPRILIAGDAGGILGARAAGLRGHIAALGAAADLGRLTPAGAAARAAPLRRLLRREVALRRLLDTLFPPRPALAAPADEVVVCRCEGVTAGALREAVQLGALGPSQAKAFTRAGMGPCQGRTCLLPLVGTIAAARGVPPAEIGPPRVRPPLRPVTVGELATLAEAGGPRLA</sequence>
<dbReference type="CDD" id="cd19946">
    <property type="entry name" value="GlpA-like_Fer2_BFD-like"/>
    <property type="match status" value="1"/>
</dbReference>
<feature type="domain" description="BFD-like [2Fe-2S]-binding" evidence="2">
    <location>
        <begin position="383"/>
        <end position="426"/>
    </location>
</feature>
<keyword evidence="5" id="KW-1185">Reference proteome</keyword>
<dbReference type="GO" id="GO:0016491">
    <property type="term" value="F:oxidoreductase activity"/>
    <property type="evidence" value="ECO:0007669"/>
    <property type="project" value="UniProtKB-KW"/>
</dbReference>
<evidence type="ECO:0000256" key="1">
    <source>
        <dbReference type="ARBA" id="ARBA00023002"/>
    </source>
</evidence>
<dbReference type="InterPro" id="IPR023753">
    <property type="entry name" value="FAD/NAD-binding_dom"/>
</dbReference>
<dbReference type="PIRSF" id="PIRSF037495">
    <property type="entry name" value="Opine_OX_OoxA/HcnB"/>
    <property type="match status" value="1"/>
</dbReference>
<dbReference type="InterPro" id="IPR051691">
    <property type="entry name" value="Metab_Enz_Cyan_OpOx_G3PDH"/>
</dbReference>
<dbReference type="InterPro" id="IPR036188">
    <property type="entry name" value="FAD/NAD-bd_sf"/>
</dbReference>
<name>A0A8J2Z912_9PROT</name>
<accession>A0A8J2Z912</accession>
<dbReference type="PRINTS" id="PR00368">
    <property type="entry name" value="FADPNR"/>
</dbReference>
<dbReference type="Pfam" id="PF04324">
    <property type="entry name" value="Fer2_BFD"/>
    <property type="match status" value="1"/>
</dbReference>
<dbReference type="InterPro" id="IPR041854">
    <property type="entry name" value="BFD-like_2Fe2S-bd_dom_sf"/>
</dbReference>
<dbReference type="Gene3D" id="1.10.10.1100">
    <property type="entry name" value="BFD-like [2Fe-2S]-binding domain"/>
    <property type="match status" value="1"/>
</dbReference>
<evidence type="ECO:0000259" key="2">
    <source>
        <dbReference type="Pfam" id="PF04324"/>
    </source>
</evidence>
<dbReference type="InterPro" id="IPR007419">
    <property type="entry name" value="BFD-like_2Fe2S-bd_dom"/>
</dbReference>